<organism evidence="1 2">
    <name type="scientific">Arthrobacter bambusae</name>
    <dbReference type="NCBI Taxonomy" id="1338426"/>
    <lineage>
        <taxon>Bacteria</taxon>
        <taxon>Bacillati</taxon>
        <taxon>Actinomycetota</taxon>
        <taxon>Actinomycetes</taxon>
        <taxon>Micrococcales</taxon>
        <taxon>Micrococcaceae</taxon>
        <taxon>Arthrobacter</taxon>
    </lineage>
</organism>
<reference evidence="1 2" key="1">
    <citation type="submission" date="2024-06" db="EMBL/GenBank/DDBJ databases">
        <title>Sorghum-associated microbial communities from plants grown in Nebraska, USA.</title>
        <authorList>
            <person name="Schachtman D."/>
        </authorList>
    </citation>
    <scope>NUCLEOTIDE SEQUENCE [LARGE SCALE GENOMIC DNA]</scope>
    <source>
        <strain evidence="1 2">3552</strain>
    </source>
</reference>
<keyword evidence="2" id="KW-1185">Reference proteome</keyword>
<proteinExistence type="predicted"/>
<dbReference type="PROSITE" id="PS51257">
    <property type="entry name" value="PROKAR_LIPOPROTEIN"/>
    <property type="match status" value="1"/>
</dbReference>
<evidence type="ECO:0000313" key="2">
    <source>
        <dbReference type="Proteomes" id="UP001549307"/>
    </source>
</evidence>
<evidence type="ECO:0000313" key="1">
    <source>
        <dbReference type="EMBL" id="MET4539256.1"/>
    </source>
</evidence>
<name>A0ABV2P3E8_9MICC</name>
<dbReference type="Proteomes" id="UP001549307">
    <property type="component" value="Unassembled WGS sequence"/>
</dbReference>
<sequence length="188" mass="19967">MGNGVKTGFGKLIGVAVAGMLALSSCGTVPHDSEAGQTRAEAREALEAVPGITVAGLSGGDKPNGKTNTGYTVELEIEPGYNVKRGDLLIDYVVRLIWSIGEGYMPTEELRLVVTTAEWEPHFDLVAATEAAHLTAKATQIGDRNTVLIPVDIDHPDGERNLSRIATNGRWPIDAPKALPLDTIVKRG</sequence>
<gene>
    <name evidence="1" type="ORF">ABIE37_001028</name>
</gene>
<dbReference type="EMBL" id="JBEPSN010000002">
    <property type="protein sequence ID" value="MET4539256.1"/>
    <property type="molecule type" value="Genomic_DNA"/>
</dbReference>
<protein>
    <submittedName>
        <fullName evidence="1">Uncharacterized protein</fullName>
    </submittedName>
</protein>
<comment type="caution">
    <text evidence="1">The sequence shown here is derived from an EMBL/GenBank/DDBJ whole genome shotgun (WGS) entry which is preliminary data.</text>
</comment>
<accession>A0ABV2P3E8</accession>